<name>A0A2M8KT70_9BACT</name>
<comment type="caution">
    <text evidence="1">The sequence shown here is derived from an EMBL/GenBank/DDBJ whole genome shotgun (WGS) entry which is preliminary data.</text>
</comment>
<gene>
    <name evidence="1" type="ORF">COU88_01255</name>
</gene>
<organism evidence="1 2">
    <name type="scientific">Candidatus Roizmanbacteria bacterium CG10_big_fil_rev_8_21_14_0_10_39_6</name>
    <dbReference type="NCBI Taxonomy" id="1974853"/>
    <lineage>
        <taxon>Bacteria</taxon>
        <taxon>Candidatus Roizmaniibacteriota</taxon>
    </lineage>
</organism>
<proteinExistence type="predicted"/>
<dbReference type="EMBL" id="PFED01000049">
    <property type="protein sequence ID" value="PJE63122.1"/>
    <property type="molecule type" value="Genomic_DNA"/>
</dbReference>
<dbReference type="AlphaFoldDB" id="A0A2M8KT70"/>
<evidence type="ECO:0000313" key="1">
    <source>
        <dbReference type="EMBL" id="PJE63122.1"/>
    </source>
</evidence>
<sequence length="123" mass="13729">MVARKITKTTTINFQIKTFGLYALFITARCQSEKLLGLRGGENLRVEIDYMKLREIPSEGKPQYSDTPPSWNGTKLKGLTKAIVFILSLQTGGHTLKFVPTPSATIETYTITPIQNTKISHLT</sequence>
<accession>A0A2M8KT70</accession>
<protein>
    <submittedName>
        <fullName evidence="1">Uncharacterized protein</fullName>
    </submittedName>
</protein>
<reference evidence="2" key="1">
    <citation type="submission" date="2017-09" db="EMBL/GenBank/DDBJ databases">
        <title>Depth-based differentiation of microbial function through sediment-hosted aquifers and enrichment of novel symbionts in the deep terrestrial subsurface.</title>
        <authorList>
            <person name="Probst A.J."/>
            <person name="Ladd B."/>
            <person name="Jarett J.K."/>
            <person name="Geller-Mcgrath D.E."/>
            <person name="Sieber C.M.K."/>
            <person name="Emerson J.B."/>
            <person name="Anantharaman K."/>
            <person name="Thomas B.C."/>
            <person name="Malmstrom R."/>
            <person name="Stieglmeier M."/>
            <person name="Klingl A."/>
            <person name="Woyke T."/>
            <person name="Ryan C.M."/>
            <person name="Banfield J.F."/>
        </authorList>
    </citation>
    <scope>NUCLEOTIDE SEQUENCE [LARGE SCALE GENOMIC DNA]</scope>
</reference>
<dbReference type="Proteomes" id="UP000229554">
    <property type="component" value="Unassembled WGS sequence"/>
</dbReference>
<evidence type="ECO:0000313" key="2">
    <source>
        <dbReference type="Proteomes" id="UP000229554"/>
    </source>
</evidence>